<evidence type="ECO:0000313" key="2">
    <source>
        <dbReference type="EMBL" id="TWU50638.1"/>
    </source>
</evidence>
<feature type="transmembrane region" description="Helical" evidence="1">
    <location>
        <begin position="51"/>
        <end position="73"/>
    </location>
</feature>
<sequence length="124" mass="13387">MVTERRWSPLTNGKSIAAARTSLPFADTSGSPIAISYYVLSNHFNTSMRNLIVAGIILVLLAVLYSNAVGNAARAAHSNAAIRLISEAIDDNDFDAVRNAISQYNERGKSPSVIVEALSNRKRP</sequence>
<dbReference type="EMBL" id="SJPW01000005">
    <property type="protein sequence ID" value="TWU50638.1"/>
    <property type="molecule type" value="Genomic_DNA"/>
</dbReference>
<protein>
    <submittedName>
        <fullName evidence="2">Uncharacterized protein</fullName>
    </submittedName>
</protein>
<evidence type="ECO:0000313" key="3">
    <source>
        <dbReference type="Proteomes" id="UP000318288"/>
    </source>
</evidence>
<gene>
    <name evidence="2" type="ORF">Poly51_39310</name>
</gene>
<comment type="caution">
    <text evidence="2">The sequence shown here is derived from an EMBL/GenBank/DDBJ whole genome shotgun (WGS) entry which is preliminary data.</text>
</comment>
<reference evidence="2 3" key="1">
    <citation type="submission" date="2019-02" db="EMBL/GenBank/DDBJ databases">
        <title>Deep-cultivation of Planctomycetes and their phenomic and genomic characterization uncovers novel biology.</title>
        <authorList>
            <person name="Wiegand S."/>
            <person name="Jogler M."/>
            <person name="Boedeker C."/>
            <person name="Pinto D."/>
            <person name="Vollmers J."/>
            <person name="Rivas-Marin E."/>
            <person name="Kohn T."/>
            <person name="Peeters S.H."/>
            <person name="Heuer A."/>
            <person name="Rast P."/>
            <person name="Oberbeckmann S."/>
            <person name="Bunk B."/>
            <person name="Jeske O."/>
            <person name="Meyerdierks A."/>
            <person name="Storesund J.E."/>
            <person name="Kallscheuer N."/>
            <person name="Luecker S."/>
            <person name="Lage O.M."/>
            <person name="Pohl T."/>
            <person name="Merkel B.J."/>
            <person name="Hornburger P."/>
            <person name="Mueller R.-W."/>
            <person name="Bruemmer F."/>
            <person name="Labrenz M."/>
            <person name="Spormann A.M."/>
            <person name="Op Den Camp H."/>
            <person name="Overmann J."/>
            <person name="Amann R."/>
            <person name="Jetten M.S.M."/>
            <person name="Mascher T."/>
            <person name="Medema M.H."/>
            <person name="Devos D.P."/>
            <person name="Kaster A.-K."/>
            <person name="Ovreas L."/>
            <person name="Rohde M."/>
            <person name="Galperin M.Y."/>
            <person name="Jogler C."/>
        </authorList>
    </citation>
    <scope>NUCLEOTIDE SEQUENCE [LARGE SCALE GENOMIC DNA]</scope>
    <source>
        <strain evidence="2 3">Poly51</strain>
    </source>
</reference>
<proteinExistence type="predicted"/>
<organism evidence="2 3">
    <name type="scientific">Rubripirellula tenax</name>
    <dbReference type="NCBI Taxonomy" id="2528015"/>
    <lineage>
        <taxon>Bacteria</taxon>
        <taxon>Pseudomonadati</taxon>
        <taxon>Planctomycetota</taxon>
        <taxon>Planctomycetia</taxon>
        <taxon>Pirellulales</taxon>
        <taxon>Pirellulaceae</taxon>
        <taxon>Rubripirellula</taxon>
    </lineage>
</organism>
<dbReference type="AlphaFoldDB" id="A0A5C6EP57"/>
<keyword evidence="3" id="KW-1185">Reference proteome</keyword>
<keyword evidence="1" id="KW-1133">Transmembrane helix</keyword>
<name>A0A5C6EP57_9BACT</name>
<dbReference type="Proteomes" id="UP000318288">
    <property type="component" value="Unassembled WGS sequence"/>
</dbReference>
<keyword evidence="1" id="KW-0472">Membrane</keyword>
<accession>A0A5C6EP57</accession>
<keyword evidence="1" id="KW-0812">Transmembrane</keyword>
<evidence type="ECO:0000256" key="1">
    <source>
        <dbReference type="SAM" id="Phobius"/>
    </source>
</evidence>